<dbReference type="OrthoDB" id="5396831at2759"/>
<feature type="compositionally biased region" description="Basic and acidic residues" evidence="1">
    <location>
        <begin position="1"/>
        <end position="25"/>
    </location>
</feature>
<gene>
    <name evidence="2" type="ORF">Aspvir_007522</name>
</gene>
<accession>A0A9P3C162</accession>
<dbReference type="Proteomes" id="UP000710440">
    <property type="component" value="Unassembled WGS sequence"/>
</dbReference>
<evidence type="ECO:0000256" key="1">
    <source>
        <dbReference type="SAM" id="MobiDB-lite"/>
    </source>
</evidence>
<organism evidence="2 3">
    <name type="scientific">Aspergillus viridinutans</name>
    <dbReference type="NCBI Taxonomy" id="75553"/>
    <lineage>
        <taxon>Eukaryota</taxon>
        <taxon>Fungi</taxon>
        <taxon>Dikarya</taxon>
        <taxon>Ascomycota</taxon>
        <taxon>Pezizomycotina</taxon>
        <taxon>Eurotiomycetes</taxon>
        <taxon>Eurotiomycetidae</taxon>
        <taxon>Eurotiales</taxon>
        <taxon>Aspergillaceae</taxon>
        <taxon>Aspergillus</taxon>
        <taxon>Aspergillus subgen. Fumigati</taxon>
    </lineage>
</organism>
<protein>
    <submittedName>
        <fullName evidence="2">Uncharacterized protein</fullName>
    </submittedName>
</protein>
<dbReference type="GeneID" id="66935504"/>
<dbReference type="EMBL" id="BOPL01000005">
    <property type="protein sequence ID" value="GIK03451.1"/>
    <property type="molecule type" value="Genomic_DNA"/>
</dbReference>
<feature type="region of interest" description="Disordered" evidence="1">
    <location>
        <begin position="1"/>
        <end position="33"/>
    </location>
</feature>
<keyword evidence="3" id="KW-1185">Reference proteome</keyword>
<proteinExistence type="predicted"/>
<sequence length="274" mass="30708">MPVRPLRRDQEEEWRPTSNAEDKSYQLRAPSPSSALDYPAQRLHWHKNLNPTSVHRQTHPRNYTRLLKFLILLYVHQDGWNGVHPFDLAGAGQAPGCHIRLSSPLIRPRVSHVLPALFLETADFNVISMTRSGTVVFANGAGYTWFVIDQTGLETGRMALVEYASNGDIKASTLRRPWNMEQVMSFGQILGRSVSELAQSGIGGHEGYNQPLDMDLPILDILEAARQRGEFLCEGYGSREVWSGIIEQSAPGYLELEARGQEVDFDLASLLPID</sequence>
<dbReference type="RefSeq" id="XP_043126637.1">
    <property type="nucleotide sequence ID" value="XM_043270702.1"/>
</dbReference>
<name>A0A9P3C162_ASPVI</name>
<evidence type="ECO:0000313" key="2">
    <source>
        <dbReference type="EMBL" id="GIK03451.1"/>
    </source>
</evidence>
<comment type="caution">
    <text evidence="2">The sequence shown here is derived from an EMBL/GenBank/DDBJ whole genome shotgun (WGS) entry which is preliminary data.</text>
</comment>
<reference evidence="2 3" key="1">
    <citation type="submission" date="2021-02" db="EMBL/GenBank/DDBJ databases">
        <title>Pan-genome distribution and transcriptional activeness of fungal secondary metabolism genes in Aspergillus section Fumigati.</title>
        <authorList>
            <person name="Takahashi H."/>
            <person name="Umemura M."/>
            <person name="Ninomiya A."/>
            <person name="Kusuya Y."/>
            <person name="Urayama S."/>
            <person name="Shimizu M."/>
            <person name="Watanabe A."/>
            <person name="Kamei K."/>
            <person name="Yaguchi T."/>
            <person name="Hagiwara D."/>
        </authorList>
    </citation>
    <scope>NUCLEOTIDE SEQUENCE [LARGE SCALE GENOMIC DNA]</scope>
    <source>
        <strain evidence="2 3">IFM 47045</strain>
    </source>
</reference>
<dbReference type="AlphaFoldDB" id="A0A9P3C162"/>
<evidence type="ECO:0000313" key="3">
    <source>
        <dbReference type="Proteomes" id="UP000710440"/>
    </source>
</evidence>